<proteinExistence type="predicted"/>
<dbReference type="RefSeq" id="XP_022832144.1">
    <property type="nucleotide sequence ID" value="XM_022976376.1"/>
</dbReference>
<organism evidence="2 3">
    <name type="scientific">Spodoptera litura</name>
    <name type="common">Asian cotton leafworm</name>
    <dbReference type="NCBI Taxonomy" id="69820"/>
    <lineage>
        <taxon>Eukaryota</taxon>
        <taxon>Metazoa</taxon>
        <taxon>Ecdysozoa</taxon>
        <taxon>Arthropoda</taxon>
        <taxon>Hexapoda</taxon>
        <taxon>Insecta</taxon>
        <taxon>Pterygota</taxon>
        <taxon>Neoptera</taxon>
        <taxon>Endopterygota</taxon>
        <taxon>Lepidoptera</taxon>
        <taxon>Glossata</taxon>
        <taxon>Ditrysia</taxon>
        <taxon>Noctuoidea</taxon>
        <taxon>Noctuidae</taxon>
        <taxon>Amphipyrinae</taxon>
        <taxon>Spodoptera</taxon>
    </lineage>
</organism>
<accession>A0A9J7EPM0</accession>
<gene>
    <name evidence="3" type="primary">LOC111360438</name>
</gene>
<dbReference type="AlphaFoldDB" id="A0A9J7EPM0"/>
<feature type="chain" id="PRO_5039929308" evidence="1">
    <location>
        <begin position="27"/>
        <end position="181"/>
    </location>
</feature>
<dbReference type="GeneID" id="111360438"/>
<protein>
    <submittedName>
        <fullName evidence="3">Uncharacterized protein LOC111360438</fullName>
    </submittedName>
</protein>
<keyword evidence="1" id="KW-0732">Signal</keyword>
<evidence type="ECO:0000313" key="3">
    <source>
        <dbReference type="RefSeq" id="XP_022832144.1"/>
    </source>
</evidence>
<dbReference type="Proteomes" id="UP000301870">
    <property type="component" value="Chromosome 30"/>
</dbReference>
<reference evidence="3" key="1">
    <citation type="submission" date="2025-08" db="UniProtKB">
        <authorList>
            <consortium name="RefSeq"/>
        </authorList>
    </citation>
    <scope>IDENTIFICATION</scope>
    <source>
        <strain evidence="3">Ishihara</strain>
        <tissue evidence="3">Whole body</tissue>
    </source>
</reference>
<dbReference type="OrthoDB" id="7396466at2759"/>
<evidence type="ECO:0000256" key="1">
    <source>
        <dbReference type="SAM" id="SignalP"/>
    </source>
</evidence>
<sequence>MVGRREHSVQRIFVVILAVLISSSHSFRVEFVTGELRRVPPLVIKKFSQISPVYINIRSEDTSLTRDLLNSLHAKPPTKRSIITKQQPSRKHRRSLFSVPKLSLVPYILPWIPKTPLLPIFPSLVPLPPPGPIKPPLTTMPNIFDWDKAEPGVLEKLIRLRQRGALTTEEYLKFKYLLLKK</sequence>
<evidence type="ECO:0000313" key="2">
    <source>
        <dbReference type="Proteomes" id="UP000301870"/>
    </source>
</evidence>
<keyword evidence="2" id="KW-1185">Reference proteome</keyword>
<dbReference type="KEGG" id="sliu:111360438"/>
<feature type="signal peptide" evidence="1">
    <location>
        <begin position="1"/>
        <end position="26"/>
    </location>
</feature>
<name>A0A9J7EPM0_SPOLT</name>